<feature type="binding site" evidence="7">
    <location>
        <position position="102"/>
    </location>
    <ligand>
        <name>Zn(2+)</name>
        <dbReference type="ChEBI" id="CHEBI:29105"/>
    </ligand>
</feature>
<comment type="function">
    <text evidence="7">Catalyzes the hydrolytic cleavage of the carbon-nitrogen bond in imidazolone-5-propanoate to yield N-formimidoyl-L-glutamate. It is the third step in the universal histidine degradation pathway.</text>
</comment>
<keyword evidence="11" id="KW-1185">Reference proteome</keyword>
<dbReference type="SUPFAM" id="SSF51556">
    <property type="entry name" value="Metallo-dependent hydrolases"/>
    <property type="match status" value="1"/>
</dbReference>
<keyword evidence="3 7" id="KW-0378">Hydrolase</keyword>
<feature type="binding site" evidence="7">
    <location>
        <position position="262"/>
    </location>
    <ligand>
        <name>Zn(2+)</name>
        <dbReference type="ChEBI" id="CHEBI:29105"/>
    </ligand>
</feature>
<evidence type="ECO:0000259" key="9">
    <source>
        <dbReference type="Pfam" id="PF01979"/>
    </source>
</evidence>
<keyword evidence="4 7" id="KW-0369">Histidine metabolism</keyword>
<sequence length="437" mass="45062">MREVEHPGGSHPATLILGIGELTTNAPEALGVDPVDPSTGSGESDPTGLIRDAALLLDGGRVVWAGPERAAAAGVEETLGRAPDRVVGVEGRAVVPGFVDSHSHLVFAGDRSAEFEARMAGRPYAAGGIRTTVAATRATSDDELRANLRRHVDQALAQGTTTLETKSGYGLSVADEERSVRLAAEVTDEVTFLGAHVVPPEFAGRAGGADDYVDLVVGDMLAACAPHARWVDVFCETDAFTPEQSRRVLAAGAAAGLGVRVHANQLGPGEGVRLAVDLGAAAVDHCTHLSDDDVAALAGSWAGSDGDAQGTVATLLPGVEFSTRQPYPDARRLLDAGAVVALASDCNPGSSYTSSMPLMVALAVREMGMTVAEAVWAATAGGARALRRDDVGHLAPGARADVVVLDAPSRTHLAYRPGVPLVHAVWHGGREVVHPAR</sequence>
<dbReference type="GO" id="GO:0050480">
    <property type="term" value="F:imidazolonepropionase activity"/>
    <property type="evidence" value="ECO:0007669"/>
    <property type="project" value="UniProtKB-UniRule"/>
</dbReference>
<evidence type="ECO:0000256" key="7">
    <source>
        <dbReference type="HAMAP-Rule" id="MF_00372"/>
    </source>
</evidence>
<evidence type="ECO:0000313" key="11">
    <source>
        <dbReference type="Proteomes" id="UP000189777"/>
    </source>
</evidence>
<feature type="binding site" evidence="7">
    <location>
        <position position="265"/>
    </location>
    <ligand>
        <name>4-imidazolone-5-propanoate</name>
        <dbReference type="ChEBI" id="CHEBI:77893"/>
    </ligand>
</feature>
<dbReference type="HAMAP" id="MF_00372">
    <property type="entry name" value="HutI"/>
    <property type="match status" value="1"/>
</dbReference>
<evidence type="ECO:0000256" key="5">
    <source>
        <dbReference type="ARBA" id="ARBA00022833"/>
    </source>
</evidence>
<keyword evidence="2 7" id="KW-0479">Metal-binding</keyword>
<keyword evidence="7" id="KW-0963">Cytoplasm</keyword>
<keyword evidence="6 7" id="KW-0408">Iron</keyword>
<dbReference type="EC" id="3.5.2.7" evidence="1 7"/>
<dbReference type="InterPro" id="IPR011059">
    <property type="entry name" value="Metal-dep_hydrolase_composite"/>
</dbReference>
<organism evidence="10 11">
    <name type="scientific">Krasilnikoviella flava</name>
    <dbReference type="NCBI Taxonomy" id="526729"/>
    <lineage>
        <taxon>Bacteria</taxon>
        <taxon>Bacillati</taxon>
        <taxon>Actinomycetota</taxon>
        <taxon>Actinomycetes</taxon>
        <taxon>Micrococcales</taxon>
        <taxon>Promicromonosporaceae</taxon>
        <taxon>Krasilnikoviella</taxon>
    </lineage>
</organism>
<evidence type="ECO:0000256" key="1">
    <source>
        <dbReference type="ARBA" id="ARBA00012864"/>
    </source>
</evidence>
<dbReference type="SUPFAM" id="SSF51338">
    <property type="entry name" value="Composite domain of metallo-dependent hydrolases"/>
    <property type="match status" value="2"/>
</dbReference>
<dbReference type="PANTHER" id="PTHR42752">
    <property type="entry name" value="IMIDAZOLONEPROPIONASE"/>
    <property type="match status" value="1"/>
</dbReference>
<dbReference type="GO" id="GO:0019557">
    <property type="term" value="P:L-histidine catabolic process to glutamate and formate"/>
    <property type="evidence" value="ECO:0007669"/>
    <property type="project" value="UniProtKB-UniPathway"/>
</dbReference>
<evidence type="ECO:0000256" key="6">
    <source>
        <dbReference type="ARBA" id="ARBA00023004"/>
    </source>
</evidence>
<feature type="binding site" evidence="7">
    <location>
        <position position="169"/>
    </location>
    <ligand>
        <name>4-imidazolone-5-propanoate</name>
        <dbReference type="ChEBI" id="CHEBI:77893"/>
    </ligand>
</feature>
<feature type="binding site" evidence="7">
    <location>
        <position position="102"/>
    </location>
    <ligand>
        <name>Fe(3+)</name>
        <dbReference type="ChEBI" id="CHEBI:29034"/>
    </ligand>
</feature>
<comment type="cofactor">
    <cofactor evidence="7">
        <name>Zn(2+)</name>
        <dbReference type="ChEBI" id="CHEBI:29105"/>
    </cofactor>
    <cofactor evidence="7">
        <name>Fe(3+)</name>
        <dbReference type="ChEBI" id="CHEBI:29034"/>
    </cofactor>
    <text evidence="7">Binds 1 zinc or iron ion per subunit.</text>
</comment>
<evidence type="ECO:0000256" key="8">
    <source>
        <dbReference type="SAM" id="MobiDB-lite"/>
    </source>
</evidence>
<dbReference type="Proteomes" id="UP000189777">
    <property type="component" value="Unassembled WGS sequence"/>
</dbReference>
<dbReference type="RefSeq" id="WP_245807274.1">
    <property type="nucleotide sequence ID" value="NZ_FUZQ01000008.1"/>
</dbReference>
<feature type="binding site" evidence="7">
    <location>
        <position position="104"/>
    </location>
    <ligand>
        <name>Zn(2+)</name>
        <dbReference type="ChEBI" id="CHEBI:29105"/>
    </ligand>
</feature>
<feature type="binding site" evidence="7">
    <location>
        <position position="347"/>
    </location>
    <ligand>
        <name>N-formimidoyl-L-glutamate</name>
        <dbReference type="ChEBI" id="CHEBI:58928"/>
    </ligand>
</feature>
<dbReference type="AlphaFoldDB" id="A0A1T5M0L9"/>
<dbReference type="InterPro" id="IPR005920">
    <property type="entry name" value="HutI"/>
</dbReference>
<comment type="catalytic activity">
    <reaction evidence="7">
        <text>4-imidazolone-5-propanoate + H2O = N-formimidoyl-L-glutamate</text>
        <dbReference type="Rhea" id="RHEA:23660"/>
        <dbReference type="ChEBI" id="CHEBI:15377"/>
        <dbReference type="ChEBI" id="CHEBI:58928"/>
        <dbReference type="ChEBI" id="CHEBI:77893"/>
        <dbReference type="EC" id="3.5.2.7"/>
    </reaction>
</comment>
<dbReference type="NCBIfam" id="TIGR01224">
    <property type="entry name" value="hutI"/>
    <property type="match status" value="1"/>
</dbReference>
<keyword evidence="5 7" id="KW-0862">Zinc</keyword>
<dbReference type="EMBL" id="FUZQ01000008">
    <property type="protein sequence ID" value="SKC81762.1"/>
    <property type="molecule type" value="Genomic_DNA"/>
</dbReference>
<comment type="similarity">
    <text evidence="7">Belongs to the metallo-dependent hydrolases superfamily. HutI family.</text>
</comment>
<dbReference type="GO" id="GO:0005506">
    <property type="term" value="F:iron ion binding"/>
    <property type="evidence" value="ECO:0007669"/>
    <property type="project" value="UniProtKB-UniRule"/>
</dbReference>
<dbReference type="Gene3D" id="2.30.40.10">
    <property type="entry name" value="Urease, subunit C, domain 1"/>
    <property type="match status" value="1"/>
</dbReference>
<comment type="subcellular location">
    <subcellularLocation>
        <location evidence="7">Cytoplasm</location>
    </subcellularLocation>
</comment>
<dbReference type="Pfam" id="PF01979">
    <property type="entry name" value="Amidohydro_1"/>
    <property type="match status" value="1"/>
</dbReference>
<feature type="domain" description="Amidohydrolase-related" evidence="9">
    <location>
        <begin position="94"/>
        <end position="429"/>
    </location>
</feature>
<feature type="binding site" evidence="7">
    <location>
        <position position="349"/>
    </location>
    <ligand>
        <name>N-formimidoyl-L-glutamate</name>
        <dbReference type="ChEBI" id="CHEBI:58928"/>
    </ligand>
</feature>
<feature type="binding site" evidence="7">
    <location>
        <position position="345"/>
    </location>
    <ligand>
        <name>Fe(3+)</name>
        <dbReference type="ChEBI" id="CHEBI:29034"/>
    </ligand>
</feature>
<comment type="pathway">
    <text evidence="7">Amino-acid degradation; L-histidine degradation into L-glutamate; N-formimidoyl-L-glutamate from L-histidine: step 3/3.</text>
</comment>
<dbReference type="GO" id="GO:0019556">
    <property type="term" value="P:L-histidine catabolic process to glutamate and formamide"/>
    <property type="evidence" value="ECO:0007669"/>
    <property type="project" value="UniProtKB-UniRule"/>
</dbReference>
<proteinExistence type="inferred from homology"/>
<evidence type="ECO:0000256" key="3">
    <source>
        <dbReference type="ARBA" id="ARBA00022801"/>
    </source>
</evidence>
<feature type="binding site" evidence="7">
    <location>
        <position position="350"/>
    </location>
    <ligand>
        <name>4-imidazolone-5-propanoate</name>
        <dbReference type="ChEBI" id="CHEBI:77893"/>
    </ligand>
</feature>
<accession>A0A1T5M0L9</accession>
<dbReference type="InterPro" id="IPR006680">
    <property type="entry name" value="Amidohydro-rel"/>
</dbReference>
<dbReference type="GO" id="GO:0008270">
    <property type="term" value="F:zinc ion binding"/>
    <property type="evidence" value="ECO:0007669"/>
    <property type="project" value="UniProtKB-UniRule"/>
</dbReference>
<dbReference type="PANTHER" id="PTHR42752:SF1">
    <property type="entry name" value="IMIDAZOLONEPROPIONASE-RELATED"/>
    <property type="match status" value="1"/>
</dbReference>
<protein>
    <recommendedName>
        <fullName evidence="1 7">Imidazolonepropionase</fullName>
        <ecNumber evidence="1 7">3.5.2.7</ecNumber>
    </recommendedName>
    <alternativeName>
        <fullName evidence="7">Imidazolone-5-propionate hydrolase</fullName>
    </alternativeName>
</protein>
<feature type="binding site" evidence="7">
    <location>
        <position position="104"/>
    </location>
    <ligand>
        <name>Fe(3+)</name>
        <dbReference type="ChEBI" id="CHEBI:29034"/>
    </ligand>
</feature>
<feature type="binding site" evidence="7">
    <location>
        <position position="169"/>
    </location>
    <ligand>
        <name>N-formimidoyl-L-glutamate</name>
        <dbReference type="ChEBI" id="CHEBI:58928"/>
    </ligand>
</feature>
<feature type="binding site" evidence="7">
    <location>
        <position position="111"/>
    </location>
    <ligand>
        <name>4-imidazolone-5-propanoate</name>
        <dbReference type="ChEBI" id="CHEBI:77893"/>
    </ligand>
</feature>
<feature type="binding site" evidence="7">
    <location>
        <position position="345"/>
    </location>
    <ligand>
        <name>Zn(2+)</name>
        <dbReference type="ChEBI" id="CHEBI:29105"/>
    </ligand>
</feature>
<dbReference type="Gene3D" id="3.20.20.140">
    <property type="entry name" value="Metal-dependent hydrolases"/>
    <property type="match status" value="1"/>
</dbReference>
<dbReference type="InterPro" id="IPR032466">
    <property type="entry name" value="Metal_Hydrolase"/>
</dbReference>
<feature type="binding site" evidence="7">
    <location>
        <position position="262"/>
    </location>
    <ligand>
        <name>Fe(3+)</name>
        <dbReference type="ChEBI" id="CHEBI:29034"/>
    </ligand>
</feature>
<dbReference type="STRING" id="526729.SAMN04324258_4296"/>
<dbReference type="GO" id="GO:0005737">
    <property type="term" value="C:cytoplasm"/>
    <property type="evidence" value="ECO:0007669"/>
    <property type="project" value="UniProtKB-SubCell"/>
</dbReference>
<name>A0A1T5M0L9_9MICO</name>
<evidence type="ECO:0000256" key="4">
    <source>
        <dbReference type="ARBA" id="ARBA00022808"/>
    </source>
</evidence>
<evidence type="ECO:0000313" key="10">
    <source>
        <dbReference type="EMBL" id="SKC81762.1"/>
    </source>
</evidence>
<feature type="binding site" evidence="7">
    <location>
        <position position="196"/>
    </location>
    <ligand>
        <name>4-imidazolone-5-propanoate</name>
        <dbReference type="ChEBI" id="CHEBI:77893"/>
    </ligand>
</feature>
<reference evidence="10 11" key="1">
    <citation type="submission" date="2017-02" db="EMBL/GenBank/DDBJ databases">
        <authorList>
            <person name="Peterson S.W."/>
        </authorList>
    </citation>
    <scope>NUCLEOTIDE SEQUENCE [LARGE SCALE GENOMIC DNA]</scope>
    <source>
        <strain evidence="10 11">DSM 21481</strain>
    </source>
</reference>
<dbReference type="UniPathway" id="UPA00379">
    <property type="reaction ID" value="UER00551"/>
</dbReference>
<evidence type="ECO:0000256" key="2">
    <source>
        <dbReference type="ARBA" id="ARBA00022723"/>
    </source>
</evidence>
<gene>
    <name evidence="7" type="primary">hutI</name>
    <name evidence="10" type="ORF">SAMN04324258_4296</name>
</gene>
<feature type="region of interest" description="Disordered" evidence="8">
    <location>
        <begin position="27"/>
        <end position="47"/>
    </location>
</feature>